<feature type="region of interest" description="Disordered" evidence="1">
    <location>
        <begin position="1"/>
        <end position="30"/>
    </location>
</feature>
<reference evidence="3 4" key="1">
    <citation type="submission" date="2018-06" db="EMBL/GenBank/DDBJ databases">
        <title>Complete genome of Desulfovibrio marinus P48SEP.</title>
        <authorList>
            <person name="Crispim J.S."/>
            <person name="Vidigal P.M.P."/>
            <person name="Silva L.C.F."/>
            <person name="Araujo L.C."/>
            <person name="Laguardia C.N."/>
            <person name="Dias R.S."/>
            <person name="Sousa M.P."/>
            <person name="Paula S.O."/>
            <person name="Silva C."/>
        </authorList>
    </citation>
    <scope>NUCLEOTIDE SEQUENCE [LARGE SCALE GENOMIC DNA]</scope>
    <source>
        <strain evidence="3 4">P48SEP</strain>
    </source>
</reference>
<dbReference type="SUPFAM" id="SSF53335">
    <property type="entry name" value="S-adenosyl-L-methionine-dependent methyltransferases"/>
    <property type="match status" value="1"/>
</dbReference>
<dbReference type="AlphaFoldDB" id="A0A6P1ZGP1"/>
<dbReference type="PANTHER" id="PTHR42912">
    <property type="entry name" value="METHYLTRANSFERASE"/>
    <property type="match status" value="1"/>
</dbReference>
<evidence type="ECO:0000313" key="3">
    <source>
        <dbReference type="EMBL" id="TVM33805.1"/>
    </source>
</evidence>
<comment type="caution">
    <text evidence="3">The sequence shown here is derived from an EMBL/GenBank/DDBJ whole genome shotgun (WGS) entry which is preliminary data.</text>
</comment>
<gene>
    <name evidence="3" type="ORF">DQK91_11365</name>
</gene>
<keyword evidence="3" id="KW-0489">Methyltransferase</keyword>
<dbReference type="CDD" id="cd02440">
    <property type="entry name" value="AdoMet_MTases"/>
    <property type="match status" value="1"/>
</dbReference>
<protein>
    <submittedName>
        <fullName evidence="3">Methyltransferase type 11</fullName>
    </submittedName>
</protein>
<dbReference type="Pfam" id="PF08241">
    <property type="entry name" value="Methyltransf_11"/>
    <property type="match status" value="1"/>
</dbReference>
<dbReference type="GO" id="GO:0008757">
    <property type="term" value="F:S-adenosylmethionine-dependent methyltransferase activity"/>
    <property type="evidence" value="ECO:0007669"/>
    <property type="project" value="InterPro"/>
</dbReference>
<dbReference type="InterPro" id="IPR029063">
    <property type="entry name" value="SAM-dependent_MTases_sf"/>
</dbReference>
<name>A0A6P1ZGP1_9BACT</name>
<feature type="domain" description="Methyltransferase type 11" evidence="2">
    <location>
        <begin position="73"/>
        <end position="165"/>
    </location>
</feature>
<dbReference type="GO" id="GO:0032259">
    <property type="term" value="P:methylation"/>
    <property type="evidence" value="ECO:0007669"/>
    <property type="project" value="UniProtKB-KW"/>
</dbReference>
<dbReference type="Proteomes" id="UP000434052">
    <property type="component" value="Unassembled WGS sequence"/>
</dbReference>
<proteinExistence type="predicted"/>
<dbReference type="InterPro" id="IPR050508">
    <property type="entry name" value="Methyltransf_Superfamily"/>
</dbReference>
<evidence type="ECO:0000313" key="4">
    <source>
        <dbReference type="Proteomes" id="UP000434052"/>
    </source>
</evidence>
<accession>A0A6P1ZGP1</accession>
<evidence type="ECO:0000256" key="1">
    <source>
        <dbReference type="SAM" id="MobiDB-lite"/>
    </source>
</evidence>
<dbReference type="Gene3D" id="3.40.50.150">
    <property type="entry name" value="Vaccinia Virus protein VP39"/>
    <property type="match status" value="1"/>
</dbReference>
<dbReference type="EMBL" id="QMIF01000006">
    <property type="protein sequence ID" value="TVM33805.1"/>
    <property type="molecule type" value="Genomic_DNA"/>
</dbReference>
<dbReference type="NCBIfam" id="NF045667">
    <property type="entry name" value="MTase_DVU1556"/>
    <property type="match status" value="1"/>
</dbReference>
<sequence length="270" mass="27796">MRHVHRSGGARHGQDIRGGAGPGGQVTTAGHASAPYLRRDVQEALGPTLRPGGSASTERALALWPLPAGARVLDIGCGLGATVRLLRERYKLRAYGLDLTPELLIQAQNEQRDAGLLCGSAASIPLRGAVLDAVFMECVLSLCPDPAAALAEAARVLRPGGVLVLSDVYRRDPGFAGGPNASGCLRGAATRYDLHARIDAAGLSVLTWEDHSRLLVDCAARLAFAGVPASAFLGSCGADGSCATSARAFGYALCLAEKSITISDTSVGNA</sequence>
<dbReference type="InterPro" id="IPR013216">
    <property type="entry name" value="Methyltransf_11"/>
</dbReference>
<keyword evidence="3" id="KW-0808">Transferase</keyword>
<evidence type="ECO:0000259" key="2">
    <source>
        <dbReference type="Pfam" id="PF08241"/>
    </source>
</evidence>
<organism evidence="3 4">
    <name type="scientific">Oceanidesulfovibrio marinus</name>
    <dbReference type="NCBI Taxonomy" id="370038"/>
    <lineage>
        <taxon>Bacteria</taxon>
        <taxon>Pseudomonadati</taxon>
        <taxon>Thermodesulfobacteriota</taxon>
        <taxon>Desulfovibrionia</taxon>
        <taxon>Desulfovibrionales</taxon>
        <taxon>Desulfovibrionaceae</taxon>
        <taxon>Oceanidesulfovibrio</taxon>
    </lineage>
</organism>